<dbReference type="RefSeq" id="WP_066390424.1">
    <property type="nucleotide sequence ID" value="NZ_CP022572.1"/>
</dbReference>
<evidence type="ECO:0000256" key="1">
    <source>
        <dbReference type="ARBA" id="ARBA00004141"/>
    </source>
</evidence>
<feature type="transmembrane region" description="Helical" evidence="6">
    <location>
        <begin position="354"/>
        <end position="372"/>
    </location>
</feature>
<evidence type="ECO:0000256" key="5">
    <source>
        <dbReference type="SAM" id="MobiDB-lite"/>
    </source>
</evidence>
<feature type="transmembrane region" description="Helical" evidence="6">
    <location>
        <begin position="379"/>
        <end position="400"/>
    </location>
</feature>
<comment type="subcellular location">
    <subcellularLocation>
        <location evidence="4">Cell membrane</location>
    </subcellularLocation>
    <subcellularLocation>
        <location evidence="1">Membrane</location>
        <topology evidence="1">Multi-pass membrane protein</topology>
    </subcellularLocation>
</comment>
<proteinExistence type="inferred from homology"/>
<evidence type="ECO:0000256" key="2">
    <source>
        <dbReference type="ARBA" id="ARBA00005278"/>
    </source>
</evidence>
<dbReference type="InterPro" id="IPR050768">
    <property type="entry name" value="UPF0353/GerABKA_families"/>
</dbReference>
<dbReference type="AlphaFoldDB" id="A0A3Q9QVV7"/>
<protein>
    <submittedName>
        <fullName evidence="7">Spore germination protein</fullName>
    </submittedName>
</protein>
<keyword evidence="8" id="KW-1185">Reference proteome</keyword>
<dbReference type="PANTHER" id="PTHR22550">
    <property type="entry name" value="SPORE GERMINATION PROTEIN"/>
    <property type="match status" value="1"/>
</dbReference>
<gene>
    <name evidence="7" type="ORF">CHR53_01490</name>
</gene>
<evidence type="ECO:0000256" key="3">
    <source>
        <dbReference type="ARBA" id="ARBA00023136"/>
    </source>
</evidence>
<evidence type="ECO:0000256" key="6">
    <source>
        <dbReference type="SAM" id="Phobius"/>
    </source>
</evidence>
<dbReference type="EMBL" id="CP022572">
    <property type="protein sequence ID" value="AZU60054.1"/>
    <property type="molecule type" value="Genomic_DNA"/>
</dbReference>
<dbReference type="PIRSF" id="PIRSF005690">
    <property type="entry name" value="GerBA"/>
    <property type="match status" value="1"/>
</dbReference>
<dbReference type="Proteomes" id="UP000282892">
    <property type="component" value="Chromosome"/>
</dbReference>
<dbReference type="STRING" id="1193713.GCA_001636315_02851"/>
<feature type="region of interest" description="Disordered" evidence="5">
    <location>
        <begin position="505"/>
        <end position="526"/>
    </location>
</feature>
<name>A0A3Q9QVV7_9BACI</name>
<evidence type="ECO:0000313" key="8">
    <source>
        <dbReference type="Proteomes" id="UP000282892"/>
    </source>
</evidence>
<dbReference type="KEGG" id="nmk:CHR53_01490"/>
<feature type="transmembrane region" description="Helical" evidence="6">
    <location>
        <begin position="440"/>
        <end position="463"/>
    </location>
</feature>
<evidence type="ECO:0000313" key="7">
    <source>
        <dbReference type="EMBL" id="AZU60054.1"/>
    </source>
</evidence>
<keyword evidence="6" id="KW-1133">Transmembrane helix</keyword>
<dbReference type="PANTHER" id="PTHR22550:SF5">
    <property type="entry name" value="LEUCINE ZIPPER PROTEIN 4"/>
    <property type="match status" value="1"/>
</dbReference>
<sequence length="526" mass="58471">MFKSRRQKLKQKLKTTTQMPVDVQNQQLEADLFANEQIIKNLFNNCSDLITRPIHINNEPKIILFYLEGLTDTKTLDTVLLKPLMFQGLPNALNNVGSLGQIVEKHLIAATPVKTFSEVGKLIDRILKGNIAILVEGETKGLVVDISGSEQRSVEEPGTEVAIRGPRDSFTETLRTNTTLIRKRIRSTRLKMESMTIGELSQTDIAIAYIEGIAPETLLQEVRKRLNRIEIDAVLESEFIEEFIEDVPFTPFPQIQNTERPDIVTANLLEGRVAILVDNTPFALIIPMTFWNGFQAVEDYYERFIYTSFIRIIRFILFNVAMYLPSLYVALTTYHPKLIPTTLLISVAAAREGVPFPAIIEALIMEVVFEGLREAGIRLPKAVGSAVSIVGALVIGQAAVQAGIVSAPMVIVVATTGIASFAVPRYNLGTALRLIRFPMLLLAGVFGLYGIVIGFIALIIHLVNLRSFGVPYFTPIAPQIPTDIKDVLVRSPRWTNRFGPIFTFGRNKQRIPPGQVPGPQKGGREP</sequence>
<dbReference type="OrthoDB" id="9772630at2"/>
<feature type="transmembrane region" description="Helical" evidence="6">
    <location>
        <begin position="312"/>
        <end position="334"/>
    </location>
</feature>
<dbReference type="GO" id="GO:0005886">
    <property type="term" value="C:plasma membrane"/>
    <property type="evidence" value="ECO:0007669"/>
    <property type="project" value="UniProtKB-SubCell"/>
</dbReference>
<organism evidence="7 8">
    <name type="scientific">Neobacillus mesonae</name>
    <dbReference type="NCBI Taxonomy" id="1193713"/>
    <lineage>
        <taxon>Bacteria</taxon>
        <taxon>Bacillati</taxon>
        <taxon>Bacillota</taxon>
        <taxon>Bacilli</taxon>
        <taxon>Bacillales</taxon>
        <taxon>Bacillaceae</taxon>
        <taxon>Neobacillus</taxon>
    </lineage>
</organism>
<comment type="similarity">
    <text evidence="2 4">Belongs to the GerABKA family.</text>
</comment>
<dbReference type="InterPro" id="IPR004995">
    <property type="entry name" value="Spore_Ger"/>
</dbReference>
<keyword evidence="6" id="KW-0812">Transmembrane</keyword>
<dbReference type="Pfam" id="PF03323">
    <property type="entry name" value="GerA"/>
    <property type="match status" value="1"/>
</dbReference>
<reference evidence="7 8" key="1">
    <citation type="submission" date="2017-07" db="EMBL/GenBank/DDBJ databases">
        <title>The complete genome sequence of Bacillus mesonae strain H20-5, an efficient strain improving plant abiotic stress resistance.</title>
        <authorList>
            <person name="Kim S.Y."/>
            <person name="Song H."/>
            <person name="Sang M.K."/>
            <person name="Weon H.-Y."/>
            <person name="Song J."/>
        </authorList>
    </citation>
    <scope>NUCLEOTIDE SEQUENCE [LARGE SCALE GENOMIC DNA]</scope>
    <source>
        <strain evidence="7 8">H20-5</strain>
    </source>
</reference>
<accession>A0A3Q9QVV7</accession>
<keyword evidence="3 4" id="KW-0472">Membrane</keyword>
<evidence type="ECO:0000256" key="4">
    <source>
        <dbReference type="PIRNR" id="PIRNR005690"/>
    </source>
</evidence>
<feature type="transmembrane region" description="Helical" evidence="6">
    <location>
        <begin position="406"/>
        <end position="428"/>
    </location>
</feature>
<dbReference type="GO" id="GO:0009847">
    <property type="term" value="P:spore germination"/>
    <property type="evidence" value="ECO:0007669"/>
    <property type="project" value="UniProtKB-UniRule"/>
</dbReference>